<dbReference type="InterPro" id="IPR011966">
    <property type="entry name" value="PaaN-DH"/>
</dbReference>
<protein>
    <submittedName>
        <fullName evidence="3">Oxepin-CoA hydrolase/3-oxo-5,6-dehydrosuberyl-CoA semialdehyde dehydrogenase</fullName>
        <ecNumber evidence="3">1.2.1.91</ecNumber>
        <ecNumber evidence="3">3.3.2.12</ecNumber>
    </submittedName>
</protein>
<dbReference type="CDD" id="cd07128">
    <property type="entry name" value="ALDH_MaoC-N"/>
    <property type="match status" value="1"/>
</dbReference>
<dbReference type="PANTHER" id="PTHR43111:SF1">
    <property type="entry name" value="ALDEHYDE DEHYDROGENASE B-RELATED"/>
    <property type="match status" value="1"/>
</dbReference>
<feature type="domain" description="Aldehyde dehydrogenase" evidence="2">
    <location>
        <begin position="25"/>
        <end position="453"/>
    </location>
</feature>
<dbReference type="NCBIfam" id="NF008868">
    <property type="entry name" value="PRK11903.1"/>
    <property type="match status" value="1"/>
</dbReference>
<dbReference type="InterPro" id="IPR016161">
    <property type="entry name" value="Ald_DH/histidinol_DH"/>
</dbReference>
<dbReference type="EC" id="3.3.2.12" evidence="3"/>
<dbReference type="InterPro" id="IPR016163">
    <property type="entry name" value="Ald_DH_C"/>
</dbReference>
<evidence type="ECO:0000313" key="3">
    <source>
        <dbReference type="EMBL" id="NIJ09273.1"/>
    </source>
</evidence>
<dbReference type="EC" id="1.2.1.91" evidence="3"/>
<comment type="caution">
    <text evidence="3">The sequence shown here is derived from an EMBL/GenBank/DDBJ whole genome shotgun (WGS) entry which is preliminary data.</text>
</comment>
<reference evidence="3 4" key="1">
    <citation type="submission" date="2020-03" db="EMBL/GenBank/DDBJ databases">
        <title>Genomic Encyclopedia of Type Strains, Phase III (KMG-III): the genomes of soil and plant-associated and newly described type strains.</title>
        <authorList>
            <person name="Whitman W."/>
        </authorList>
    </citation>
    <scope>NUCLEOTIDE SEQUENCE [LARGE SCALE GENOMIC DNA]</scope>
    <source>
        <strain evidence="3 4">CECT 8804</strain>
    </source>
</reference>
<dbReference type="Gene3D" id="3.40.605.10">
    <property type="entry name" value="Aldehyde Dehydrogenase, Chain A, domain 1"/>
    <property type="match status" value="1"/>
</dbReference>
<dbReference type="Gene3D" id="3.40.309.10">
    <property type="entry name" value="Aldehyde Dehydrogenase, Chain A, domain 2"/>
    <property type="match status" value="1"/>
</dbReference>
<gene>
    <name evidence="3" type="ORF">FHS31_002905</name>
</gene>
<name>A0ABX0TW58_9SPHN</name>
<keyword evidence="3" id="KW-0378">Hydrolase</keyword>
<dbReference type="InterPro" id="IPR015590">
    <property type="entry name" value="Aldehyde_DH_dom"/>
</dbReference>
<keyword evidence="1 3" id="KW-0560">Oxidoreductase</keyword>
<dbReference type="GO" id="GO:0016491">
    <property type="term" value="F:oxidoreductase activity"/>
    <property type="evidence" value="ECO:0007669"/>
    <property type="project" value="UniProtKB-KW"/>
</dbReference>
<dbReference type="GO" id="GO:0016787">
    <property type="term" value="F:hydrolase activity"/>
    <property type="evidence" value="ECO:0007669"/>
    <property type="project" value="UniProtKB-KW"/>
</dbReference>
<dbReference type="EMBL" id="JAAOZC010000009">
    <property type="protein sequence ID" value="NIJ09273.1"/>
    <property type="molecule type" value="Genomic_DNA"/>
</dbReference>
<organism evidence="3 4">
    <name type="scientific">Sphingomonas vulcanisoli</name>
    <dbReference type="NCBI Taxonomy" id="1658060"/>
    <lineage>
        <taxon>Bacteria</taxon>
        <taxon>Pseudomonadati</taxon>
        <taxon>Pseudomonadota</taxon>
        <taxon>Alphaproteobacteria</taxon>
        <taxon>Sphingomonadales</taxon>
        <taxon>Sphingomonadaceae</taxon>
        <taxon>Sphingomonas</taxon>
    </lineage>
</organism>
<dbReference type="InterPro" id="IPR016162">
    <property type="entry name" value="Ald_DH_N"/>
</dbReference>
<keyword evidence="4" id="KW-1185">Reference proteome</keyword>
<dbReference type="NCBIfam" id="TIGR02278">
    <property type="entry name" value="PaaN-DH"/>
    <property type="match status" value="1"/>
</dbReference>
<dbReference type="RefSeq" id="WP_167074729.1">
    <property type="nucleotide sequence ID" value="NZ_JAAOZC010000009.1"/>
</dbReference>
<dbReference type="Pfam" id="PF00171">
    <property type="entry name" value="Aldedh"/>
    <property type="match status" value="1"/>
</dbReference>
<dbReference type="PANTHER" id="PTHR43111">
    <property type="entry name" value="ALDEHYDE DEHYDROGENASE B-RELATED"/>
    <property type="match status" value="1"/>
</dbReference>
<evidence type="ECO:0000256" key="1">
    <source>
        <dbReference type="ARBA" id="ARBA00023002"/>
    </source>
</evidence>
<evidence type="ECO:0000313" key="4">
    <source>
        <dbReference type="Proteomes" id="UP000727456"/>
    </source>
</evidence>
<accession>A0ABX0TW58</accession>
<sequence>MSVIALASYAEDKWLQAGGGTALASAVDGHVVAEMPAAADPAAMLAHARRVGSANLRAMTFQQRGKMLRAMADALTARKEELYELSYETGATRGDSAFDIDGGIGTLFVYASKAKSLPDTHVLAEGDREALSKGNFAGQHILTPLRGAAVHINAYNFPVWGMLEKLAPTLLAGMPAIVKPATVGAYLTAAAFRILIEANVVPAGALQLLLGSAGDLIDRLDGQDVVAFTGSADTAAKLKANPNVIAKAVRFTAEQDSLNASVLGPDATPDSPEFDLFVKEVVREMTQKAGQKCTAIRRAIVPAAQIDAVQAAIVARLAKTTVGNPRAEGVRMGALAGQAQRDDVRARIATLREEATLVCGGDVPALLDADGEKGAFLAPTLLRCDTPLTAEIVHRVEAFGPVSTIMPYGDIAEAAEIARKGEGSLVCSLFSHDAAAIGTFLIEAASSHGRMLIVDRDSAADSTGHGAAMPHMVHGGPGRAGGGEELGGLIGMGHYMQRTAIQGAPATLDAVAAL</sequence>
<evidence type="ECO:0000259" key="2">
    <source>
        <dbReference type="Pfam" id="PF00171"/>
    </source>
</evidence>
<proteinExistence type="predicted"/>
<dbReference type="SUPFAM" id="SSF53720">
    <property type="entry name" value="ALDH-like"/>
    <property type="match status" value="1"/>
</dbReference>
<dbReference type="Proteomes" id="UP000727456">
    <property type="component" value="Unassembled WGS sequence"/>
</dbReference>